<reference evidence="3 4" key="1">
    <citation type="journal article" date="2013" name="Proc. Natl. Acad. Sci. U.S.A.">
        <title>Genome of an arbuscular mycorrhizal fungus provides insight into the oldest plant symbiosis.</title>
        <authorList>
            <person name="Tisserant E."/>
            <person name="Malbreil M."/>
            <person name="Kuo A."/>
            <person name="Kohler A."/>
            <person name="Symeonidi A."/>
            <person name="Balestrini R."/>
            <person name="Charron P."/>
            <person name="Duensing N."/>
            <person name="Frei Dit Frey N."/>
            <person name="Gianinazzi-Pearson V."/>
            <person name="Gilbert L.B."/>
            <person name="Handa Y."/>
            <person name="Herr J.R."/>
            <person name="Hijri M."/>
            <person name="Koul R."/>
            <person name="Kawaguchi M."/>
            <person name="Krajinski F."/>
            <person name="Lammers P.J."/>
            <person name="Masclaux F.G."/>
            <person name="Murat C."/>
            <person name="Morin E."/>
            <person name="Ndikumana S."/>
            <person name="Pagni M."/>
            <person name="Petitpierre D."/>
            <person name="Requena N."/>
            <person name="Rosikiewicz P."/>
            <person name="Riley R."/>
            <person name="Saito K."/>
            <person name="San Clemente H."/>
            <person name="Shapiro H."/>
            <person name="van Tuinen D."/>
            <person name="Becard G."/>
            <person name="Bonfante P."/>
            <person name="Paszkowski U."/>
            <person name="Shachar-Hill Y.Y."/>
            <person name="Tuskan G.A."/>
            <person name="Young P.W."/>
            <person name="Sanders I.R."/>
            <person name="Henrissat B."/>
            <person name="Rensing S.A."/>
            <person name="Grigoriev I.V."/>
            <person name="Corradi N."/>
            <person name="Roux C."/>
            <person name="Martin F."/>
        </authorList>
    </citation>
    <scope>NUCLEOTIDE SEQUENCE [LARGE SCALE GENOMIC DNA]</scope>
    <source>
        <strain evidence="3 4">DAOM 197198</strain>
    </source>
</reference>
<reference evidence="3 4" key="2">
    <citation type="journal article" date="2018" name="New Phytol.">
        <title>High intraspecific genome diversity in the model arbuscular mycorrhizal symbiont Rhizophagus irregularis.</title>
        <authorList>
            <person name="Chen E.C.H."/>
            <person name="Morin E."/>
            <person name="Beaudet D."/>
            <person name="Noel J."/>
            <person name="Yildirir G."/>
            <person name="Ndikumana S."/>
            <person name="Charron P."/>
            <person name="St-Onge C."/>
            <person name="Giorgi J."/>
            <person name="Kruger M."/>
            <person name="Marton T."/>
            <person name="Ropars J."/>
            <person name="Grigoriev I.V."/>
            <person name="Hainaut M."/>
            <person name="Henrissat B."/>
            <person name="Roux C."/>
            <person name="Martin F."/>
            <person name="Corradi N."/>
        </authorList>
    </citation>
    <scope>NUCLEOTIDE SEQUENCE [LARGE SCALE GENOMIC DNA]</scope>
    <source>
        <strain evidence="3 4">DAOM 197198</strain>
    </source>
</reference>
<dbReference type="VEuPathDB" id="FungiDB:RhiirFUN_008443"/>
<evidence type="ECO:0000256" key="1">
    <source>
        <dbReference type="SAM" id="Coils"/>
    </source>
</evidence>
<dbReference type="AlphaFoldDB" id="A0A2H5SG50"/>
<dbReference type="EMBL" id="AUPC02000247">
    <property type="protein sequence ID" value="POG64178.1"/>
    <property type="molecule type" value="Genomic_DNA"/>
</dbReference>
<feature type="region of interest" description="Disordered" evidence="2">
    <location>
        <begin position="375"/>
        <end position="427"/>
    </location>
</feature>
<comment type="caution">
    <text evidence="3">The sequence shown here is derived from an EMBL/GenBank/DDBJ whole genome shotgun (WGS) entry which is preliminary data.</text>
</comment>
<dbReference type="Proteomes" id="UP000018888">
    <property type="component" value="Unassembled WGS sequence"/>
</dbReference>
<evidence type="ECO:0000256" key="2">
    <source>
        <dbReference type="SAM" id="MobiDB-lite"/>
    </source>
</evidence>
<name>A0A2H5SG50_RHIID</name>
<sequence>MTSREIQKEPERNKRLDDENVDLKMKQKEYENGVNSYCNHCTELEQQLEEIKSQNQSLKQKNKNLEAEASKYQSALGIATNFDLNVDDQGDSVKLNKDILELHDTLENYVTNLKPKINVNINEAKKLLNKYGCQTNISEEEPNKPLIKAVLQRHVLEEILTQANYFFMNFKYSNKDHHLESEIVDRATYLTGLMEKLYNNRLGNDEITRLIPIRLRQQVYTALGTRGFNDIKKPLNNYSKHNFIDIISKRMNKIMNQFRRIKDNEKRKYVNSLAKDLVRNAVKIFYFRLPIQEPKAEYRWFENDEKVNKSYMKGSWNDDDIKNLVVEVCAFPMICRQHPDGLKVFTPAKVFTRRYKKRNLIGKFTDKIRKKLTPNDNSVLSLQGDYGSNDSDDSGESGQSDDDDSDDSDDSDNSDDSGDSGNSNESN</sequence>
<evidence type="ECO:0000313" key="4">
    <source>
        <dbReference type="Proteomes" id="UP000018888"/>
    </source>
</evidence>
<keyword evidence="4" id="KW-1185">Reference proteome</keyword>
<gene>
    <name evidence="3" type="ORF">GLOIN_2v1678344</name>
</gene>
<protein>
    <submittedName>
        <fullName evidence="3">Uncharacterized protein</fullName>
    </submittedName>
</protein>
<proteinExistence type="predicted"/>
<keyword evidence="1" id="KW-0175">Coiled coil</keyword>
<organism evidence="3 4">
    <name type="scientific">Rhizophagus irregularis (strain DAOM 181602 / DAOM 197198 / MUCL 43194)</name>
    <name type="common">Arbuscular mycorrhizal fungus</name>
    <name type="synonym">Glomus intraradices</name>
    <dbReference type="NCBI Taxonomy" id="747089"/>
    <lineage>
        <taxon>Eukaryota</taxon>
        <taxon>Fungi</taxon>
        <taxon>Fungi incertae sedis</taxon>
        <taxon>Mucoromycota</taxon>
        <taxon>Glomeromycotina</taxon>
        <taxon>Glomeromycetes</taxon>
        <taxon>Glomerales</taxon>
        <taxon>Glomeraceae</taxon>
        <taxon>Rhizophagus</taxon>
    </lineage>
</organism>
<evidence type="ECO:0000313" key="3">
    <source>
        <dbReference type="EMBL" id="POG64178.1"/>
    </source>
</evidence>
<feature type="compositionally biased region" description="Acidic residues" evidence="2">
    <location>
        <begin position="390"/>
        <end position="418"/>
    </location>
</feature>
<feature type="coiled-coil region" evidence="1">
    <location>
        <begin position="34"/>
        <end position="75"/>
    </location>
</feature>
<accession>A0A2H5SG50</accession>